<dbReference type="EMBL" id="CAXAMN010021517">
    <property type="protein sequence ID" value="CAK9060411.1"/>
    <property type="molecule type" value="Genomic_DNA"/>
</dbReference>
<feature type="non-terminal residue" evidence="4">
    <location>
        <position position="1"/>
    </location>
</feature>
<feature type="region of interest" description="Disordered" evidence="1">
    <location>
        <begin position="64"/>
        <end position="257"/>
    </location>
</feature>
<evidence type="ECO:0000256" key="3">
    <source>
        <dbReference type="SAM" id="SignalP"/>
    </source>
</evidence>
<feature type="signal peptide" evidence="3">
    <location>
        <begin position="1"/>
        <end position="16"/>
    </location>
</feature>
<evidence type="ECO:0000256" key="1">
    <source>
        <dbReference type="SAM" id="MobiDB-lite"/>
    </source>
</evidence>
<sequence length="839" mass="88167">AGILAIELLTPTLTLTFSTSASSLTSTTSTSASSLTSTTSSASALTSTTSSASALTSTTSSASSLSSITSTSTPPSSPSTSLLASSNSTGSTTTSQTTLSTATRSTNSTFAVTSTSTWPTSTSVSCSTSSTRTSTVSSTSGTSSSSTTHSRSSTSASSSSTVSQSSASSTASLTSSTASHTHTSSTTQSSSTLTTSVSSTSTETSTSTTSSQSSWTSSSTSSTSSTSSSRSLTETSVTSSSRTSTSTSSSSTTSTSTLLDSVKLPEGVLGTMAGNILAESLSIASEVIFSKDETSLSQVVESGVVTVIKLGASTSSNVVRINRSDAEGSEVVVLLPETLNDLATGNLMLVVTDLLPAVGKSFPQKKDTDPILLNSNSLLEISFAQEIQGEVSVLEINNLTDPLTFKISDEAPVAGDECVYFDPLADVWSTDGAQLLEADPRGNANRSGSWCAVTHTSIFAIAQSIDFGKALVTERTVKAEGYFVAVLLAFAACCFIVPALCVVVLRRLKAPSVGKAYLTARGRSRAITFSMTKMVSEKEDGQTDGKVLVKWDVTPDVLEDLDSLKLRHVSTELSTKSREVIRVQSLKNNSALERSPRSASSRHSDGTVTSHVSFDTDASVPADRVDHSIVVCSIDDLLPPTPPALPEAYGDGEMVLYWSQSLQQNASAVIVGKGTWSSDEQGEIWPAYDCRVGRHQQLRCRVPLSLLRPAPMVGEKIVVQICGEWFPARFMASFFFLEVARVALAESNHEALDGLSDDLQVPFRCIGRRFSKGQMCRIYRGQDGWVNARIEEDKVDTFDLPSSSVENADVSSPGQVLISLDSEMRRLPLSLVRTSVLEI</sequence>
<feature type="chain" id="PRO_5045669495" evidence="3">
    <location>
        <begin position="17"/>
        <end position="839"/>
    </location>
</feature>
<keyword evidence="2" id="KW-1133">Transmembrane helix</keyword>
<keyword evidence="3" id="KW-0732">Signal</keyword>
<gene>
    <name evidence="4" type="ORF">CCMP2556_LOCUS29723</name>
</gene>
<reference evidence="4 5" key="1">
    <citation type="submission" date="2024-02" db="EMBL/GenBank/DDBJ databases">
        <authorList>
            <person name="Chen Y."/>
            <person name="Shah S."/>
            <person name="Dougan E. K."/>
            <person name="Thang M."/>
            <person name="Chan C."/>
        </authorList>
    </citation>
    <scope>NUCLEOTIDE SEQUENCE [LARGE SCALE GENOMIC DNA]</scope>
</reference>
<proteinExistence type="predicted"/>
<keyword evidence="2" id="KW-0472">Membrane</keyword>
<comment type="caution">
    <text evidence="4">The sequence shown here is derived from an EMBL/GenBank/DDBJ whole genome shotgun (WGS) entry which is preliminary data.</text>
</comment>
<name>A0ABP0NA00_9DINO</name>
<dbReference type="Proteomes" id="UP001642484">
    <property type="component" value="Unassembled WGS sequence"/>
</dbReference>
<evidence type="ECO:0000313" key="5">
    <source>
        <dbReference type="Proteomes" id="UP001642484"/>
    </source>
</evidence>
<organism evidence="4 5">
    <name type="scientific">Durusdinium trenchii</name>
    <dbReference type="NCBI Taxonomy" id="1381693"/>
    <lineage>
        <taxon>Eukaryota</taxon>
        <taxon>Sar</taxon>
        <taxon>Alveolata</taxon>
        <taxon>Dinophyceae</taxon>
        <taxon>Suessiales</taxon>
        <taxon>Symbiodiniaceae</taxon>
        <taxon>Durusdinium</taxon>
    </lineage>
</organism>
<keyword evidence="2" id="KW-0812">Transmembrane</keyword>
<evidence type="ECO:0000256" key="2">
    <source>
        <dbReference type="SAM" id="Phobius"/>
    </source>
</evidence>
<keyword evidence="5" id="KW-1185">Reference proteome</keyword>
<protein>
    <submittedName>
        <fullName evidence="4">Uncharacterized protein</fullName>
    </submittedName>
</protein>
<evidence type="ECO:0000313" key="4">
    <source>
        <dbReference type="EMBL" id="CAK9060411.1"/>
    </source>
</evidence>
<accession>A0ABP0NA00</accession>
<feature type="transmembrane region" description="Helical" evidence="2">
    <location>
        <begin position="482"/>
        <end position="505"/>
    </location>
</feature>
<feature type="region of interest" description="Disordered" evidence="1">
    <location>
        <begin position="589"/>
        <end position="612"/>
    </location>
</feature>